<keyword evidence="4 6" id="KW-1133">Transmembrane helix</keyword>
<gene>
    <name evidence="7" type="ORF">CPM_0141</name>
</gene>
<evidence type="ECO:0000256" key="2">
    <source>
        <dbReference type="ARBA" id="ARBA00022475"/>
    </source>
</evidence>
<protein>
    <submittedName>
        <fullName evidence="7">DHA3 family major facilitator superfamily permease</fullName>
    </submittedName>
</protein>
<evidence type="ECO:0000313" key="8">
    <source>
        <dbReference type="Proteomes" id="UP000187822"/>
    </source>
</evidence>
<evidence type="ECO:0000256" key="5">
    <source>
        <dbReference type="ARBA" id="ARBA00023136"/>
    </source>
</evidence>
<keyword evidence="8" id="KW-1185">Reference proteome</keyword>
<accession>A0A1R4A4Z3</accession>
<dbReference type="InterPro" id="IPR011701">
    <property type="entry name" value="MFS"/>
</dbReference>
<feature type="transmembrane region" description="Helical" evidence="6">
    <location>
        <begin position="163"/>
        <end position="182"/>
    </location>
</feature>
<sequence length="392" mass="43585">MKNYTLLIINSFLTRLATSSYYLTILWMMYSITKSPFLAGLADGITAAPLLLGFIVGALVYKNKKKKLLAIQSSLLRVIFLCFIFFSLLYNNYIITIFVIYLSTFFIGLSSNIMSSLRVLWLKVFLNEDKYKSGSSTISAIGSLAQISGYILAGFFLLTRFSISVFVLIFFYLISIIPLLFISYSEISNDEMEANLKDIIFAGLNYIKKSESTKELIILDMCVGLIFGEIGILLTVLTKTALNLSPTFLGFFFVSMAVGTAFGALLIKKIHLNFMYTFTLFTMIGAISIATLGFSISITSTLILIFAVGISEGAINVITFFIYIKIIPKEMTTRIQGIFDTFILGITAFSGIVAGFLIEDVGLFNTLYVESFSLVITVILATRFKELKLIKG</sequence>
<feature type="transmembrane region" description="Helical" evidence="6">
    <location>
        <begin position="216"/>
        <end position="236"/>
    </location>
</feature>
<dbReference type="EMBL" id="LT719092">
    <property type="protein sequence ID" value="SJK84036.1"/>
    <property type="molecule type" value="Genomic_DNA"/>
</dbReference>
<feature type="transmembrane region" description="Helical" evidence="6">
    <location>
        <begin position="364"/>
        <end position="382"/>
    </location>
</feature>
<feature type="transmembrane region" description="Helical" evidence="6">
    <location>
        <begin position="12"/>
        <end position="32"/>
    </location>
</feature>
<feature type="transmembrane region" description="Helical" evidence="6">
    <location>
        <begin position="38"/>
        <end position="61"/>
    </location>
</feature>
<feature type="transmembrane region" description="Helical" evidence="6">
    <location>
        <begin position="248"/>
        <end position="267"/>
    </location>
</feature>
<dbReference type="AlphaFoldDB" id="A0A1R4A4Z3"/>
<evidence type="ECO:0000256" key="6">
    <source>
        <dbReference type="SAM" id="Phobius"/>
    </source>
</evidence>
<feature type="transmembrane region" description="Helical" evidence="6">
    <location>
        <begin position="138"/>
        <end position="157"/>
    </location>
</feature>
<dbReference type="InterPro" id="IPR036259">
    <property type="entry name" value="MFS_trans_sf"/>
</dbReference>
<dbReference type="CDD" id="cd06173">
    <property type="entry name" value="MFS_MefA_like"/>
    <property type="match status" value="1"/>
</dbReference>
<dbReference type="Pfam" id="PF07690">
    <property type="entry name" value="MFS_1"/>
    <property type="match status" value="1"/>
</dbReference>
<evidence type="ECO:0000256" key="1">
    <source>
        <dbReference type="ARBA" id="ARBA00004651"/>
    </source>
</evidence>
<dbReference type="GeneID" id="30926784"/>
<dbReference type="Gene3D" id="1.20.1250.20">
    <property type="entry name" value="MFS general substrate transporter like domains"/>
    <property type="match status" value="2"/>
</dbReference>
<evidence type="ECO:0000256" key="4">
    <source>
        <dbReference type="ARBA" id="ARBA00022989"/>
    </source>
</evidence>
<organism evidence="7 8">
    <name type="scientific">Cuniculiplasma divulgatum</name>
    <dbReference type="NCBI Taxonomy" id="1673428"/>
    <lineage>
        <taxon>Archaea</taxon>
        <taxon>Methanobacteriati</taxon>
        <taxon>Thermoplasmatota</taxon>
        <taxon>Thermoplasmata</taxon>
        <taxon>Thermoplasmatales</taxon>
        <taxon>Cuniculiplasmataceae</taxon>
        <taxon>Cuniculiplasma</taxon>
    </lineage>
</organism>
<dbReference type="STRING" id="1673428.CPM_0141"/>
<comment type="subcellular location">
    <subcellularLocation>
        <location evidence="1">Cell membrane</location>
        <topology evidence="1">Multi-pass membrane protein</topology>
    </subcellularLocation>
</comment>
<dbReference type="GO" id="GO:0005886">
    <property type="term" value="C:plasma membrane"/>
    <property type="evidence" value="ECO:0007669"/>
    <property type="project" value="UniProtKB-SubCell"/>
</dbReference>
<proteinExistence type="predicted"/>
<dbReference type="KEGG" id="cdiv:CPM_0141"/>
<dbReference type="PANTHER" id="PTHR23513">
    <property type="entry name" value="INTEGRAL MEMBRANE EFFLUX PROTEIN-RELATED"/>
    <property type="match status" value="1"/>
</dbReference>
<dbReference type="PANTHER" id="PTHR23513:SF6">
    <property type="entry name" value="MAJOR FACILITATOR SUPERFAMILY ASSOCIATED DOMAIN-CONTAINING PROTEIN"/>
    <property type="match status" value="1"/>
</dbReference>
<keyword evidence="5 6" id="KW-0472">Membrane</keyword>
<evidence type="ECO:0000256" key="3">
    <source>
        <dbReference type="ARBA" id="ARBA00022692"/>
    </source>
</evidence>
<feature type="transmembrane region" description="Helical" evidence="6">
    <location>
        <begin position="68"/>
        <end position="88"/>
    </location>
</feature>
<dbReference type="Proteomes" id="UP000187822">
    <property type="component" value="Chromosome I"/>
</dbReference>
<evidence type="ECO:0000313" key="7">
    <source>
        <dbReference type="EMBL" id="SJK84036.1"/>
    </source>
</evidence>
<feature type="transmembrane region" description="Helical" evidence="6">
    <location>
        <begin position="302"/>
        <end position="326"/>
    </location>
</feature>
<dbReference type="SUPFAM" id="SSF103473">
    <property type="entry name" value="MFS general substrate transporter"/>
    <property type="match status" value="1"/>
</dbReference>
<name>A0A1R4A4Z3_9ARCH</name>
<feature type="transmembrane region" description="Helical" evidence="6">
    <location>
        <begin position="338"/>
        <end position="358"/>
    </location>
</feature>
<dbReference type="GO" id="GO:0022857">
    <property type="term" value="F:transmembrane transporter activity"/>
    <property type="evidence" value="ECO:0007669"/>
    <property type="project" value="InterPro"/>
</dbReference>
<feature type="transmembrane region" description="Helical" evidence="6">
    <location>
        <begin position="94"/>
        <end position="117"/>
    </location>
</feature>
<reference evidence="8" key="1">
    <citation type="submission" date="2016-06" db="EMBL/GenBank/DDBJ databases">
        <authorList>
            <person name="Toshchakov V.S."/>
        </authorList>
    </citation>
    <scope>NUCLEOTIDE SEQUENCE [LARGE SCALE GENOMIC DNA]</scope>
    <source>
        <strain>PM4 (JCM 30641</strain>
        <strain evidence="8">\VKM B-2940)</strain>
    </source>
</reference>
<keyword evidence="2" id="KW-1003">Cell membrane</keyword>
<keyword evidence="3 6" id="KW-0812">Transmembrane</keyword>
<dbReference type="RefSeq" id="WP_083705164.1">
    <property type="nucleotide sequence ID" value="NZ_LT719092.1"/>
</dbReference>
<feature type="transmembrane region" description="Helical" evidence="6">
    <location>
        <begin position="274"/>
        <end position="296"/>
    </location>
</feature>